<name>A0AA39UAP1_9AGAR</name>
<comment type="caution">
    <text evidence="1">The sequence shown here is derived from an EMBL/GenBank/DDBJ whole genome shotgun (WGS) entry which is preliminary data.</text>
</comment>
<dbReference type="Proteomes" id="UP001175228">
    <property type="component" value="Unassembled WGS sequence"/>
</dbReference>
<reference evidence="1" key="1">
    <citation type="submission" date="2023-06" db="EMBL/GenBank/DDBJ databases">
        <authorList>
            <consortium name="Lawrence Berkeley National Laboratory"/>
            <person name="Ahrendt S."/>
            <person name="Sahu N."/>
            <person name="Indic B."/>
            <person name="Wong-Bajracharya J."/>
            <person name="Merenyi Z."/>
            <person name="Ke H.-M."/>
            <person name="Monk M."/>
            <person name="Kocsube S."/>
            <person name="Drula E."/>
            <person name="Lipzen A."/>
            <person name="Balint B."/>
            <person name="Henrissat B."/>
            <person name="Andreopoulos B."/>
            <person name="Martin F.M."/>
            <person name="Harder C.B."/>
            <person name="Rigling D."/>
            <person name="Ford K.L."/>
            <person name="Foster G.D."/>
            <person name="Pangilinan J."/>
            <person name="Papanicolaou A."/>
            <person name="Barry K."/>
            <person name="LaButti K."/>
            <person name="Viragh M."/>
            <person name="Koriabine M."/>
            <person name="Yan M."/>
            <person name="Riley R."/>
            <person name="Champramary S."/>
            <person name="Plett K.L."/>
            <person name="Tsai I.J."/>
            <person name="Slot J."/>
            <person name="Sipos G."/>
            <person name="Plett J."/>
            <person name="Nagy L.G."/>
            <person name="Grigoriev I.V."/>
        </authorList>
    </citation>
    <scope>NUCLEOTIDE SEQUENCE</scope>
    <source>
        <strain evidence="1">HWK02</strain>
    </source>
</reference>
<evidence type="ECO:0000313" key="1">
    <source>
        <dbReference type="EMBL" id="KAK0479473.1"/>
    </source>
</evidence>
<evidence type="ECO:0000313" key="2">
    <source>
        <dbReference type="Proteomes" id="UP001175228"/>
    </source>
</evidence>
<accession>A0AA39UAP1</accession>
<protein>
    <submittedName>
        <fullName evidence="1">Uncharacterized protein</fullName>
    </submittedName>
</protein>
<proteinExistence type="predicted"/>
<dbReference type="AlphaFoldDB" id="A0AA39UAP1"/>
<dbReference type="EMBL" id="JAUEPU010000087">
    <property type="protein sequence ID" value="KAK0479473.1"/>
    <property type="molecule type" value="Genomic_DNA"/>
</dbReference>
<organism evidence="1 2">
    <name type="scientific">Armillaria luteobubalina</name>
    <dbReference type="NCBI Taxonomy" id="153913"/>
    <lineage>
        <taxon>Eukaryota</taxon>
        <taxon>Fungi</taxon>
        <taxon>Dikarya</taxon>
        <taxon>Basidiomycota</taxon>
        <taxon>Agaricomycotina</taxon>
        <taxon>Agaricomycetes</taxon>
        <taxon>Agaricomycetidae</taxon>
        <taxon>Agaricales</taxon>
        <taxon>Marasmiineae</taxon>
        <taxon>Physalacriaceae</taxon>
        <taxon>Armillaria</taxon>
    </lineage>
</organism>
<keyword evidence="2" id="KW-1185">Reference proteome</keyword>
<gene>
    <name evidence="1" type="ORF">EDD18DRAFT_1086415</name>
</gene>
<sequence>MHLIHKGHGYPFWYPEPDSSCMTAYTEWGVHPGDVGILNNISGFNYLFNIFHDADDPVNNGNVPLGFHPLQAQNSESLQIIPACYHYSITSANVNYTEISASVSTNAGASFEFTTTKKSAAILCLPNSATKREILNKKAIREYATANGVAWYTYVNQYLGREASNRTLYVVTGCDKTDSWGIAAIAKPSQS</sequence>